<dbReference type="EMBL" id="SRXV01000001">
    <property type="protein sequence ID" value="TGY94929.1"/>
    <property type="molecule type" value="Genomic_DNA"/>
</dbReference>
<protein>
    <submittedName>
        <fullName evidence="2">TIGR02301 family protein</fullName>
    </submittedName>
</protein>
<evidence type="ECO:0000313" key="3">
    <source>
        <dbReference type="Proteomes" id="UP000305451"/>
    </source>
</evidence>
<name>A0A4V6RFA8_9PROT</name>
<dbReference type="Proteomes" id="UP000305451">
    <property type="component" value="Unassembled WGS sequence"/>
</dbReference>
<evidence type="ECO:0000256" key="1">
    <source>
        <dbReference type="SAM" id="SignalP"/>
    </source>
</evidence>
<reference evidence="2 3" key="1">
    <citation type="journal article" date="2013" name="Int. J. Syst. Evol. Microbiol.">
        <title>Marinicauda pacifica gen. nov., sp. nov., a prosthecate alphaproteobacterium of the family Hyphomonadaceae isolated from deep seawater.</title>
        <authorList>
            <person name="Zhang X.Y."/>
            <person name="Li G.W."/>
            <person name="Wang C.S."/>
            <person name="Zhang Y.J."/>
            <person name="Xu X.W."/>
            <person name="Li H."/>
            <person name="Liu A."/>
            <person name="Liu C."/>
            <person name="Xie B.B."/>
            <person name="Qin Q.L."/>
            <person name="Xu Z."/>
            <person name="Chen X.L."/>
            <person name="Zhou B.C."/>
            <person name="Zhang Y.Z."/>
        </authorList>
    </citation>
    <scope>NUCLEOTIDE SEQUENCE [LARGE SCALE GENOMIC DNA]</scope>
    <source>
        <strain evidence="2 3">P-1 km-3</strain>
    </source>
</reference>
<dbReference type="InterPro" id="IPR012645">
    <property type="entry name" value="CHP02301"/>
</dbReference>
<dbReference type="Pfam" id="PF09539">
    <property type="entry name" value="DUF2385"/>
    <property type="match status" value="1"/>
</dbReference>
<dbReference type="AlphaFoldDB" id="A0A4V6RFA8"/>
<comment type="caution">
    <text evidence="2">The sequence shown here is derived from an EMBL/GenBank/DDBJ whole genome shotgun (WGS) entry which is preliminary data.</text>
</comment>
<dbReference type="NCBIfam" id="TIGR02301">
    <property type="entry name" value="TIGR02301 family protein"/>
    <property type="match status" value="1"/>
</dbReference>
<organism evidence="2 3">
    <name type="scientific">Marinicauda pacifica</name>
    <dbReference type="NCBI Taxonomy" id="1133559"/>
    <lineage>
        <taxon>Bacteria</taxon>
        <taxon>Pseudomonadati</taxon>
        <taxon>Pseudomonadota</taxon>
        <taxon>Alphaproteobacteria</taxon>
        <taxon>Maricaulales</taxon>
        <taxon>Maricaulaceae</taxon>
        <taxon>Marinicauda</taxon>
    </lineage>
</organism>
<accession>A0A4V6RFA8</accession>
<sequence>MLRPLLILAVALSATSAHGQTYQSVQDPAAPVTRGYPVEELAGILGELHYLSFACGGENDQQWREVMLEMLDLEAPTRGAYRERLANSFNEGFRFHERRQTRCGAEAELAREQLASQGRALAESLENEYFN</sequence>
<proteinExistence type="predicted"/>
<feature type="signal peptide" evidence="1">
    <location>
        <begin position="1"/>
        <end position="19"/>
    </location>
</feature>
<keyword evidence="1" id="KW-0732">Signal</keyword>
<keyword evidence="3" id="KW-1185">Reference proteome</keyword>
<feature type="chain" id="PRO_5020369110" evidence="1">
    <location>
        <begin position="20"/>
        <end position="131"/>
    </location>
</feature>
<evidence type="ECO:0000313" key="2">
    <source>
        <dbReference type="EMBL" id="TGY94929.1"/>
    </source>
</evidence>
<gene>
    <name evidence="2" type="ORF">E5162_02510</name>
</gene>
<dbReference type="OrthoDB" id="8481666at2"/>